<dbReference type="SMART" id="SM00248">
    <property type="entry name" value="ANK"/>
    <property type="match status" value="7"/>
</dbReference>
<evidence type="ECO:0000313" key="4">
    <source>
        <dbReference type="EMBL" id="KAF2078606.1"/>
    </source>
</evidence>
<sequence>MKITEYKEDTCCKNKEVEEEEEQHQHNKQIIENDINLTKLSIETQSNNTIIKAVGRGDQTDALKLLNDDNSLVFASSSDQYGTTILHLASQMKMYRLVKVLLNIIYDNDQLEFDIDQKDINGNTALHYACSSSINELLNNSSSSNNSNSNNIPISPIVKVNTEYLNDSKSTRAHIVTLLLERGATPDLLNNNNMSPMHLASKEIDFDTVQLLSSYNAKPTPHYKKIDISSYSLKLQSLLPLTKYEESRLEEKKQSIHSKIDPATKGIKGPSCLHYSLSNLKLIKSISLDICNTATTAVQGKDIDIKFEKQHPLLKLIKLFGDLLWNANEIDETTGRNAFSQFIHTWPCTEEQVSELVESKEQEVMFSKLVFGIVRMLCQSDRFDLSRCNELSVFKTDNDMAETPLGLCALYPAKILVLQQILNYLLTCTPVNVQHQVIESVNSKGQTALFLACSIGNHQAVNELLEAGANPNALDSFGQSVFHETLEFSHYDIAKKLVMCGADVNKPMSVYPQSTPLHIVAQQGDLDMFDFLIKHGALLDSLDGEKQTVLQVTQNPDITDYINAHVQVTLIQRCQVVLPKYDFSNQLLIHLATQYGSSTQLAQQQLKNSVITKHDQSPTCCCSQASITINNAKNHSIRFKLRCRGEPFFKYMTLYHKTFVHLVGIIQNRYKSSIALNSTPLVTQSTSNINTNNTLYHDSIQQFNNQYIKSIVLLPNVLITQDDDLYYLKDDDEIEVDFKVHLFK</sequence>
<evidence type="ECO:0000256" key="2">
    <source>
        <dbReference type="ARBA" id="ARBA00023043"/>
    </source>
</evidence>
<keyword evidence="2 3" id="KW-0040">ANK repeat</keyword>
<organism evidence="4 5">
    <name type="scientific">Polysphondylium violaceum</name>
    <dbReference type="NCBI Taxonomy" id="133409"/>
    <lineage>
        <taxon>Eukaryota</taxon>
        <taxon>Amoebozoa</taxon>
        <taxon>Evosea</taxon>
        <taxon>Eumycetozoa</taxon>
        <taxon>Dictyostelia</taxon>
        <taxon>Dictyosteliales</taxon>
        <taxon>Dictyosteliaceae</taxon>
        <taxon>Polysphondylium</taxon>
    </lineage>
</organism>
<dbReference type="Pfam" id="PF12796">
    <property type="entry name" value="Ank_2"/>
    <property type="match status" value="1"/>
</dbReference>
<dbReference type="InterPro" id="IPR002110">
    <property type="entry name" value="Ankyrin_rpt"/>
</dbReference>
<dbReference type="PROSITE" id="PS50088">
    <property type="entry name" value="ANK_REPEAT"/>
    <property type="match status" value="2"/>
</dbReference>
<keyword evidence="1" id="KW-0677">Repeat</keyword>
<feature type="repeat" description="ANK" evidence="3">
    <location>
        <begin position="512"/>
        <end position="544"/>
    </location>
</feature>
<dbReference type="PROSITE" id="PS50297">
    <property type="entry name" value="ANK_REP_REGION"/>
    <property type="match status" value="2"/>
</dbReference>
<dbReference type="Pfam" id="PF00023">
    <property type="entry name" value="Ank"/>
    <property type="match status" value="1"/>
</dbReference>
<dbReference type="PANTHER" id="PTHR24123:SF33">
    <property type="entry name" value="PROTEIN HOS4"/>
    <property type="match status" value="1"/>
</dbReference>
<evidence type="ECO:0008006" key="6">
    <source>
        <dbReference type="Google" id="ProtNLM"/>
    </source>
</evidence>
<evidence type="ECO:0000256" key="3">
    <source>
        <dbReference type="PROSITE-ProRule" id="PRU00023"/>
    </source>
</evidence>
<dbReference type="SUPFAM" id="SSF48403">
    <property type="entry name" value="Ankyrin repeat"/>
    <property type="match status" value="2"/>
</dbReference>
<proteinExistence type="predicted"/>
<reference evidence="4" key="1">
    <citation type="submission" date="2020-01" db="EMBL/GenBank/DDBJ databases">
        <title>Development of genomics and gene disruption for Polysphondylium violaceum indicates a role for the polyketide synthase stlB in stalk morphogenesis.</title>
        <authorList>
            <person name="Narita B."/>
            <person name="Kawabe Y."/>
            <person name="Kin K."/>
            <person name="Saito T."/>
            <person name="Gibbs R."/>
            <person name="Kuspa A."/>
            <person name="Muzny D."/>
            <person name="Queller D."/>
            <person name="Richards S."/>
            <person name="Strassman J."/>
            <person name="Sucgang R."/>
            <person name="Worley K."/>
            <person name="Schaap P."/>
        </authorList>
    </citation>
    <scope>NUCLEOTIDE SEQUENCE</scope>
    <source>
        <strain evidence="4">QSvi11</strain>
    </source>
</reference>
<dbReference type="Proteomes" id="UP000695562">
    <property type="component" value="Unassembled WGS sequence"/>
</dbReference>
<dbReference type="InterPro" id="IPR051165">
    <property type="entry name" value="Multifunctional_ANK_Repeat"/>
</dbReference>
<dbReference type="InterPro" id="IPR036770">
    <property type="entry name" value="Ankyrin_rpt-contain_sf"/>
</dbReference>
<feature type="repeat" description="ANK" evidence="3">
    <location>
        <begin position="444"/>
        <end position="476"/>
    </location>
</feature>
<comment type="caution">
    <text evidence="4">The sequence shown here is derived from an EMBL/GenBank/DDBJ whole genome shotgun (WGS) entry which is preliminary data.</text>
</comment>
<evidence type="ECO:0000313" key="5">
    <source>
        <dbReference type="Proteomes" id="UP000695562"/>
    </source>
</evidence>
<protein>
    <recommendedName>
        <fullName evidence="6">Ankyrin repeat-containing protein</fullName>
    </recommendedName>
</protein>
<dbReference type="OrthoDB" id="366390at2759"/>
<evidence type="ECO:0000256" key="1">
    <source>
        <dbReference type="ARBA" id="ARBA00022737"/>
    </source>
</evidence>
<dbReference type="Gene3D" id="1.25.40.20">
    <property type="entry name" value="Ankyrin repeat-containing domain"/>
    <property type="match status" value="3"/>
</dbReference>
<gene>
    <name evidence="4" type="ORF">CYY_000106</name>
</gene>
<dbReference type="AlphaFoldDB" id="A0A8J4Q2H1"/>
<accession>A0A8J4Q2H1</accession>
<name>A0A8J4Q2H1_9MYCE</name>
<keyword evidence="5" id="KW-1185">Reference proteome</keyword>
<dbReference type="EMBL" id="AJWJ01000002">
    <property type="protein sequence ID" value="KAF2078606.1"/>
    <property type="molecule type" value="Genomic_DNA"/>
</dbReference>
<dbReference type="PANTHER" id="PTHR24123">
    <property type="entry name" value="ANKYRIN REPEAT-CONTAINING"/>
    <property type="match status" value="1"/>
</dbReference>